<keyword evidence="5 12" id="KW-0138">CF(0)</keyword>
<keyword evidence="4 12" id="KW-0813">Transport</keyword>
<dbReference type="GO" id="GO:0045259">
    <property type="term" value="C:proton-transporting ATP synthase complex"/>
    <property type="evidence" value="ECO:0007669"/>
    <property type="project" value="UniProtKB-KW"/>
</dbReference>
<comment type="subcellular location">
    <subcellularLocation>
        <location evidence="1 12">Mitochondrion membrane</location>
        <topology evidence="1 12">Single-pass membrane protein</topology>
    </subcellularLocation>
</comment>
<keyword evidence="11 13" id="KW-0472">Membrane</keyword>
<dbReference type="AlphaFoldDB" id="A0A0A0RVF4"/>
<keyword evidence="8 13" id="KW-1133">Transmembrane helix</keyword>
<dbReference type="Pfam" id="PF00895">
    <property type="entry name" value="ATP-synt_8"/>
    <property type="match status" value="1"/>
</dbReference>
<reference evidence="14" key="1">
    <citation type="journal article" date="2014" name="Nucleic Acids Res.">
        <title>Multiplex sequencing of pooled mitochondrial genomes-a crucial step toward biodiversity analysis using mito-metagenomics.</title>
        <authorList>
            <person name="Tang M."/>
            <person name="Tan M."/>
            <person name="Meng G."/>
            <person name="Yang S."/>
            <person name="Su X."/>
            <person name="Liu S."/>
            <person name="Song W."/>
            <person name="Li Y."/>
            <person name="Wu Q."/>
            <person name="Zhang A."/>
            <person name="Zhou X."/>
        </authorList>
    </citation>
    <scope>NUCLEOTIDE SEQUENCE</scope>
    <source>
        <strain evidence="14">CL78</strain>
    </source>
</reference>
<sequence>MPQMAPINWLSLFILFVFTLIIFIILNYYSFLYKPTSGKKLKTKSQLNWKW</sequence>
<geneLocation type="mitochondrion" evidence="14"/>
<dbReference type="InterPro" id="IPR001421">
    <property type="entry name" value="ATP8_metazoa"/>
</dbReference>
<evidence type="ECO:0000256" key="1">
    <source>
        <dbReference type="ARBA" id="ARBA00004304"/>
    </source>
</evidence>
<evidence type="ECO:0000256" key="12">
    <source>
        <dbReference type="RuleBase" id="RU003661"/>
    </source>
</evidence>
<dbReference type="GO" id="GO:0015078">
    <property type="term" value="F:proton transmembrane transporter activity"/>
    <property type="evidence" value="ECO:0007669"/>
    <property type="project" value="InterPro"/>
</dbReference>
<comment type="similarity">
    <text evidence="2 12">Belongs to the ATPase protein 8 family.</text>
</comment>
<evidence type="ECO:0000256" key="13">
    <source>
        <dbReference type="SAM" id="Phobius"/>
    </source>
</evidence>
<evidence type="ECO:0000256" key="8">
    <source>
        <dbReference type="ARBA" id="ARBA00022989"/>
    </source>
</evidence>
<evidence type="ECO:0000256" key="3">
    <source>
        <dbReference type="ARBA" id="ARBA00011291"/>
    </source>
</evidence>
<comment type="subunit">
    <text evidence="3">F-type ATPases have 2 components, CF(1) - the catalytic core - and CF(0) - the membrane proton channel.</text>
</comment>
<keyword evidence="6 12" id="KW-0812">Transmembrane</keyword>
<dbReference type="GO" id="GO:0031966">
    <property type="term" value="C:mitochondrial membrane"/>
    <property type="evidence" value="ECO:0007669"/>
    <property type="project" value="UniProtKB-SubCell"/>
</dbReference>
<evidence type="ECO:0000256" key="11">
    <source>
        <dbReference type="ARBA" id="ARBA00023136"/>
    </source>
</evidence>
<gene>
    <name evidence="14" type="primary">ATP8</name>
</gene>
<evidence type="ECO:0000256" key="2">
    <source>
        <dbReference type="ARBA" id="ARBA00008892"/>
    </source>
</evidence>
<evidence type="ECO:0000256" key="7">
    <source>
        <dbReference type="ARBA" id="ARBA00022781"/>
    </source>
</evidence>
<feature type="transmembrane region" description="Helical" evidence="13">
    <location>
        <begin position="12"/>
        <end position="32"/>
    </location>
</feature>
<evidence type="ECO:0000313" key="14">
    <source>
        <dbReference type="EMBL" id="AIW06293.1"/>
    </source>
</evidence>
<keyword evidence="7 12" id="KW-0375">Hydrogen ion transport</keyword>
<dbReference type="EMBL" id="KM244695">
    <property type="protein sequence ID" value="AIW06293.1"/>
    <property type="molecule type" value="Genomic_DNA"/>
</dbReference>
<evidence type="ECO:0000256" key="6">
    <source>
        <dbReference type="ARBA" id="ARBA00022692"/>
    </source>
</evidence>
<evidence type="ECO:0000256" key="9">
    <source>
        <dbReference type="ARBA" id="ARBA00023065"/>
    </source>
</evidence>
<organism evidence="14">
    <name type="scientific">Curculionidae sp. MT-2014</name>
    <dbReference type="NCBI Taxonomy" id="1560010"/>
    <lineage>
        <taxon>Eukaryota</taxon>
        <taxon>Metazoa</taxon>
        <taxon>Ecdysozoa</taxon>
        <taxon>Arthropoda</taxon>
        <taxon>Hexapoda</taxon>
        <taxon>Insecta</taxon>
        <taxon>Pterygota</taxon>
        <taxon>Neoptera</taxon>
        <taxon>Endopterygota</taxon>
        <taxon>Coleoptera</taxon>
        <taxon>Polyphaga</taxon>
        <taxon>Cucujiformia</taxon>
        <taxon>Curculionidae</taxon>
    </lineage>
</organism>
<evidence type="ECO:0000256" key="4">
    <source>
        <dbReference type="ARBA" id="ARBA00022448"/>
    </source>
</evidence>
<keyword evidence="10 12" id="KW-0496">Mitochondrion</keyword>
<proteinExistence type="inferred from homology"/>
<accession>A0A0A0RVF4</accession>
<evidence type="ECO:0000256" key="10">
    <source>
        <dbReference type="ARBA" id="ARBA00023128"/>
    </source>
</evidence>
<evidence type="ECO:0000256" key="5">
    <source>
        <dbReference type="ARBA" id="ARBA00022547"/>
    </source>
</evidence>
<dbReference type="GO" id="GO:0015986">
    <property type="term" value="P:proton motive force-driven ATP synthesis"/>
    <property type="evidence" value="ECO:0007669"/>
    <property type="project" value="InterPro"/>
</dbReference>
<name>A0A0A0RVF4_9CUCU</name>
<protein>
    <recommendedName>
        <fullName evidence="12">ATP synthase complex subunit 8</fullName>
    </recommendedName>
</protein>
<keyword evidence="9 12" id="KW-0406">Ion transport</keyword>